<evidence type="ECO:0000256" key="3">
    <source>
        <dbReference type="ARBA" id="ARBA00023002"/>
    </source>
</evidence>
<dbReference type="Pfam" id="PF02770">
    <property type="entry name" value="Acyl-CoA_dh_M"/>
    <property type="match status" value="1"/>
</dbReference>
<dbReference type="GO" id="GO:0003995">
    <property type="term" value="F:acyl-CoA dehydrogenase activity"/>
    <property type="evidence" value="ECO:0007669"/>
    <property type="project" value="TreeGrafter"/>
</dbReference>
<feature type="domain" description="Acyl-CoA oxidase/dehydrogenase middle" evidence="4">
    <location>
        <begin position="105"/>
        <end position="198"/>
    </location>
</feature>
<keyword evidence="1" id="KW-0285">Flavoprotein</keyword>
<dbReference type="AlphaFoldDB" id="A0A6N7Z1X6"/>
<dbReference type="SUPFAM" id="SSF56645">
    <property type="entry name" value="Acyl-CoA dehydrogenase NM domain-like"/>
    <property type="match status" value="1"/>
</dbReference>
<name>A0A6N7Z1X6_9PSEU</name>
<keyword evidence="3" id="KW-0560">Oxidoreductase</keyword>
<dbReference type="Gene3D" id="1.10.540.10">
    <property type="entry name" value="Acyl-CoA dehydrogenase/oxidase, N-terminal domain"/>
    <property type="match status" value="1"/>
</dbReference>
<evidence type="ECO:0000256" key="1">
    <source>
        <dbReference type="ARBA" id="ARBA00022630"/>
    </source>
</evidence>
<evidence type="ECO:0000259" key="4">
    <source>
        <dbReference type="Pfam" id="PF02770"/>
    </source>
</evidence>
<evidence type="ECO:0000256" key="2">
    <source>
        <dbReference type="ARBA" id="ARBA00022827"/>
    </source>
</evidence>
<dbReference type="EMBL" id="WMBA01000007">
    <property type="protein sequence ID" value="MTD53770.1"/>
    <property type="molecule type" value="Genomic_DNA"/>
</dbReference>
<protein>
    <submittedName>
        <fullName evidence="5">Acyl-CoA dehydrogenase</fullName>
    </submittedName>
</protein>
<reference evidence="5 6" key="1">
    <citation type="submission" date="2019-11" db="EMBL/GenBank/DDBJ databases">
        <title>Draft genome of Amycolatopsis RM579.</title>
        <authorList>
            <person name="Duangmal K."/>
            <person name="Mingma R."/>
        </authorList>
    </citation>
    <scope>NUCLEOTIDE SEQUENCE [LARGE SCALE GENOMIC DNA]</scope>
    <source>
        <strain evidence="5 6">RM579</strain>
    </source>
</reference>
<gene>
    <name evidence="5" type="ORF">GKO32_07200</name>
</gene>
<keyword evidence="6" id="KW-1185">Reference proteome</keyword>
<dbReference type="PANTHER" id="PTHR43884:SF20">
    <property type="entry name" value="ACYL-COA DEHYDROGENASE FADE28"/>
    <property type="match status" value="1"/>
</dbReference>
<evidence type="ECO:0000313" key="5">
    <source>
        <dbReference type="EMBL" id="MTD53770.1"/>
    </source>
</evidence>
<keyword evidence="2" id="KW-0274">FAD</keyword>
<dbReference type="Gene3D" id="2.40.110.10">
    <property type="entry name" value="Butyryl-CoA Dehydrogenase, subunit A, domain 2"/>
    <property type="match status" value="1"/>
</dbReference>
<evidence type="ECO:0000313" key="6">
    <source>
        <dbReference type="Proteomes" id="UP000440096"/>
    </source>
</evidence>
<dbReference type="InterPro" id="IPR037069">
    <property type="entry name" value="AcylCoA_DH/ox_N_sf"/>
</dbReference>
<comment type="caution">
    <text evidence="5">The sequence shown here is derived from an EMBL/GenBank/DDBJ whole genome shotgun (WGS) entry which is preliminary data.</text>
</comment>
<proteinExistence type="predicted"/>
<organism evidence="5 6">
    <name type="scientific">Amycolatopsis pithecellobii</name>
    <dbReference type="NCBI Taxonomy" id="664692"/>
    <lineage>
        <taxon>Bacteria</taxon>
        <taxon>Bacillati</taxon>
        <taxon>Actinomycetota</taxon>
        <taxon>Actinomycetes</taxon>
        <taxon>Pseudonocardiales</taxon>
        <taxon>Pseudonocardiaceae</taxon>
        <taxon>Amycolatopsis</taxon>
    </lineage>
</organism>
<dbReference type="GO" id="GO:0050660">
    <property type="term" value="F:flavin adenine dinucleotide binding"/>
    <property type="evidence" value="ECO:0007669"/>
    <property type="project" value="InterPro"/>
</dbReference>
<sequence>MDECLADIPLSELERQENPGLDVFRRCGGPALLVPEQFAGLGADPVQAVRVQRAIGARSPSLAVATTMHHFSVASLVETGKRSTGFEWMLLEAIARDRLLVASGFAEGRTGQGILAPTMRAQERGGRIVLNGSKRPCSLARSMDLLTASVLLPAENGTGEGFAIALVPKGTPGLSVKPFWNSFVLVGTQSDEVVLDNVEVPPNLVVRIDVTPERPLDDLQTTGFLWFELLMSASYLGVASALVERMLASSRADAGLRASVLVDVESAMAALESVALGMTTGLLGEAALARALVCRYATQDAVARAVTRCVEGLGGMAYIGADDVAYLAAASAALAFHPPARDGMARALCEYYDGSPMRVP</sequence>
<dbReference type="InterPro" id="IPR006091">
    <property type="entry name" value="Acyl-CoA_Oxase/DH_mid-dom"/>
</dbReference>
<dbReference type="PANTHER" id="PTHR43884">
    <property type="entry name" value="ACYL-COA DEHYDROGENASE"/>
    <property type="match status" value="1"/>
</dbReference>
<dbReference type="InterPro" id="IPR046373">
    <property type="entry name" value="Acyl-CoA_Oxase/DH_mid-dom_sf"/>
</dbReference>
<dbReference type="Proteomes" id="UP000440096">
    <property type="component" value="Unassembled WGS sequence"/>
</dbReference>
<dbReference type="OrthoDB" id="2986495at2"/>
<accession>A0A6N7Z1X6</accession>
<dbReference type="InterPro" id="IPR009100">
    <property type="entry name" value="AcylCoA_DH/oxidase_NM_dom_sf"/>
</dbReference>